<dbReference type="RefSeq" id="WP_131759302.1">
    <property type="nucleotide sequence ID" value="NZ_CAACUY010000074.1"/>
</dbReference>
<proteinExistence type="predicted"/>
<dbReference type="Proteomes" id="UP001597063">
    <property type="component" value="Unassembled WGS sequence"/>
</dbReference>
<protein>
    <submittedName>
        <fullName evidence="2">Uncharacterized protein</fullName>
    </submittedName>
</protein>
<evidence type="ECO:0000313" key="2">
    <source>
        <dbReference type="EMBL" id="MFD0691649.1"/>
    </source>
</evidence>
<feature type="region of interest" description="Disordered" evidence="1">
    <location>
        <begin position="126"/>
        <end position="156"/>
    </location>
</feature>
<evidence type="ECO:0000313" key="3">
    <source>
        <dbReference type="Proteomes" id="UP001597063"/>
    </source>
</evidence>
<organism evidence="2 3">
    <name type="scientific">Actinomadura fibrosa</name>
    <dbReference type="NCBI Taxonomy" id="111802"/>
    <lineage>
        <taxon>Bacteria</taxon>
        <taxon>Bacillati</taxon>
        <taxon>Actinomycetota</taxon>
        <taxon>Actinomycetes</taxon>
        <taxon>Streptosporangiales</taxon>
        <taxon>Thermomonosporaceae</taxon>
        <taxon>Actinomadura</taxon>
    </lineage>
</organism>
<accession>A0ABW2XZU9</accession>
<evidence type="ECO:0000256" key="1">
    <source>
        <dbReference type="SAM" id="MobiDB-lite"/>
    </source>
</evidence>
<name>A0ABW2XZU9_9ACTN</name>
<feature type="compositionally biased region" description="Pro residues" evidence="1">
    <location>
        <begin position="142"/>
        <end position="156"/>
    </location>
</feature>
<sequence length="156" mass="16950">MAAEWWSIEVFDASLPASLWRESWQESLVESALTHGAAHWQWHGHSWGVVFEVFFEDEERWEAWRALPAVRAALDAVPDPVNGLLVYRGRGGSAGTPVPRRPRPSPGAMAAEAEPHLVERLLDVTATELTAPGRDVPDDRPGPAPAPNPIPAPGAA</sequence>
<feature type="region of interest" description="Disordered" evidence="1">
    <location>
        <begin position="88"/>
        <end position="111"/>
    </location>
</feature>
<gene>
    <name evidence="2" type="ORF">ACFQZM_44670</name>
</gene>
<comment type="caution">
    <text evidence="2">The sequence shown here is derived from an EMBL/GenBank/DDBJ whole genome shotgun (WGS) entry which is preliminary data.</text>
</comment>
<reference evidence="3" key="1">
    <citation type="journal article" date="2019" name="Int. J. Syst. Evol. Microbiol.">
        <title>The Global Catalogue of Microorganisms (GCM) 10K type strain sequencing project: providing services to taxonomists for standard genome sequencing and annotation.</title>
        <authorList>
            <consortium name="The Broad Institute Genomics Platform"/>
            <consortium name="The Broad Institute Genome Sequencing Center for Infectious Disease"/>
            <person name="Wu L."/>
            <person name="Ma J."/>
        </authorList>
    </citation>
    <scope>NUCLEOTIDE SEQUENCE [LARGE SCALE GENOMIC DNA]</scope>
    <source>
        <strain evidence="3">JCM 9371</strain>
    </source>
</reference>
<dbReference type="EMBL" id="JBHTGP010000032">
    <property type="protein sequence ID" value="MFD0691649.1"/>
    <property type="molecule type" value="Genomic_DNA"/>
</dbReference>
<keyword evidence="3" id="KW-1185">Reference proteome</keyword>